<name>A0AAD1S2X1_PELCU</name>
<organism evidence="2 3">
    <name type="scientific">Pelobates cultripes</name>
    <name type="common">Western spadefoot toad</name>
    <dbReference type="NCBI Taxonomy" id="61616"/>
    <lineage>
        <taxon>Eukaryota</taxon>
        <taxon>Metazoa</taxon>
        <taxon>Chordata</taxon>
        <taxon>Craniata</taxon>
        <taxon>Vertebrata</taxon>
        <taxon>Euteleostomi</taxon>
        <taxon>Amphibia</taxon>
        <taxon>Batrachia</taxon>
        <taxon>Anura</taxon>
        <taxon>Pelobatoidea</taxon>
        <taxon>Pelobatidae</taxon>
        <taxon>Pelobates</taxon>
    </lineage>
</organism>
<feature type="compositionally biased region" description="Basic and acidic residues" evidence="1">
    <location>
        <begin position="10"/>
        <end position="20"/>
    </location>
</feature>
<sequence length="194" mass="21595">MHDFVATPVDLKDAPPKDKMAASSLGTERMADSQVEGEPSGVLAKFRAELTQILARMFSKTDRGALVQELQTALREELAGLHADLTTLEQKVARWRPQHSAIETLVNWQGNMLINFRRQIEDLENRSRHNNIRIRGLLEMDAAPLTATLEALFKQILGADPPEGIRFNRAHRALGPARQDGSLQDVVCCCMLTA</sequence>
<accession>A0AAD1S2X1</accession>
<reference evidence="2" key="1">
    <citation type="submission" date="2022-03" db="EMBL/GenBank/DDBJ databases">
        <authorList>
            <person name="Alioto T."/>
            <person name="Alioto T."/>
            <person name="Gomez Garrido J."/>
        </authorList>
    </citation>
    <scope>NUCLEOTIDE SEQUENCE</scope>
</reference>
<dbReference type="Proteomes" id="UP001295444">
    <property type="component" value="Chromosome 04"/>
</dbReference>
<gene>
    <name evidence="2" type="ORF">PECUL_23A049304</name>
</gene>
<evidence type="ECO:0000313" key="3">
    <source>
        <dbReference type="Proteomes" id="UP001295444"/>
    </source>
</evidence>
<dbReference type="SUPFAM" id="SSF116878">
    <property type="entry name" value="TrmE connector domain"/>
    <property type="match status" value="1"/>
</dbReference>
<dbReference type="Gene3D" id="3.30.70.1820">
    <property type="entry name" value="L1 transposable element, RRM domain"/>
    <property type="match status" value="1"/>
</dbReference>
<feature type="region of interest" description="Disordered" evidence="1">
    <location>
        <begin position="1"/>
        <end position="36"/>
    </location>
</feature>
<dbReference type="AlphaFoldDB" id="A0AAD1S2X1"/>
<keyword evidence="3" id="KW-1185">Reference proteome</keyword>
<evidence type="ECO:0000313" key="2">
    <source>
        <dbReference type="EMBL" id="CAH2283964.1"/>
    </source>
</evidence>
<evidence type="ECO:0000256" key="1">
    <source>
        <dbReference type="SAM" id="MobiDB-lite"/>
    </source>
</evidence>
<proteinExistence type="predicted"/>
<dbReference type="EMBL" id="OW240915">
    <property type="protein sequence ID" value="CAH2283964.1"/>
    <property type="molecule type" value="Genomic_DNA"/>
</dbReference>
<protein>
    <submittedName>
        <fullName evidence="2">Uncharacterized protein</fullName>
    </submittedName>
</protein>